<evidence type="ECO:0000256" key="2">
    <source>
        <dbReference type="SAM" id="Phobius"/>
    </source>
</evidence>
<evidence type="ECO:0000256" key="1">
    <source>
        <dbReference type="SAM" id="MobiDB-lite"/>
    </source>
</evidence>
<sequence length="86" mass="9073">LRVLIRGCRLCREVTMAKLSSFRIVVFLAAFACLLSVMQNDGQSCAHAVRVMPPGAHKGIVIPPRAPGAGGRPGSQRPGGKPPRQG</sequence>
<feature type="non-terminal residue" evidence="3">
    <location>
        <position position="1"/>
    </location>
</feature>
<reference evidence="3" key="1">
    <citation type="journal article" date="2016" name="Ticks Tick Borne Dis.">
        <title>De novo assembly and annotation of the salivary gland transcriptome of Rhipicephalus appendiculatus male and female ticks during blood feeding.</title>
        <authorList>
            <person name="de Castro M.H."/>
            <person name="de Klerk D."/>
            <person name="Pienaar R."/>
            <person name="Latif A.A."/>
            <person name="Rees D.J."/>
            <person name="Mans B.J."/>
        </authorList>
    </citation>
    <scope>NUCLEOTIDE SEQUENCE</scope>
    <source>
        <tissue evidence="3">Salivary glands</tissue>
    </source>
</reference>
<feature type="transmembrane region" description="Helical" evidence="2">
    <location>
        <begin position="21"/>
        <end position="38"/>
    </location>
</feature>
<accession>A0A131ZBM1</accession>
<feature type="region of interest" description="Disordered" evidence="1">
    <location>
        <begin position="60"/>
        <end position="86"/>
    </location>
</feature>
<name>A0A131ZBM1_RHIAP</name>
<organism evidence="3">
    <name type="scientific">Rhipicephalus appendiculatus</name>
    <name type="common">Brown ear tick</name>
    <dbReference type="NCBI Taxonomy" id="34631"/>
    <lineage>
        <taxon>Eukaryota</taxon>
        <taxon>Metazoa</taxon>
        <taxon>Ecdysozoa</taxon>
        <taxon>Arthropoda</taxon>
        <taxon>Chelicerata</taxon>
        <taxon>Arachnida</taxon>
        <taxon>Acari</taxon>
        <taxon>Parasitiformes</taxon>
        <taxon>Ixodida</taxon>
        <taxon>Ixodoidea</taxon>
        <taxon>Ixodidae</taxon>
        <taxon>Rhipicephalinae</taxon>
        <taxon>Rhipicephalus</taxon>
        <taxon>Rhipicephalus</taxon>
    </lineage>
</organism>
<evidence type="ECO:0000313" key="3">
    <source>
        <dbReference type="EMBL" id="JAP87896.1"/>
    </source>
</evidence>
<keyword evidence="2" id="KW-0812">Transmembrane</keyword>
<feature type="compositionally biased region" description="Low complexity" evidence="1">
    <location>
        <begin position="74"/>
        <end position="86"/>
    </location>
</feature>
<dbReference type="EMBL" id="GEDV01000661">
    <property type="protein sequence ID" value="JAP87896.1"/>
    <property type="molecule type" value="Transcribed_RNA"/>
</dbReference>
<proteinExistence type="predicted"/>
<dbReference type="AlphaFoldDB" id="A0A131ZBM1"/>
<keyword evidence="2" id="KW-1133">Transmembrane helix</keyword>
<keyword evidence="2" id="KW-0472">Membrane</keyword>
<protein>
    <submittedName>
        <fullName evidence="3">Uncharacterized protein</fullName>
    </submittedName>
</protein>